<dbReference type="EMBL" id="JBHSXN010000003">
    <property type="protein sequence ID" value="MFC6954466.1"/>
    <property type="molecule type" value="Genomic_DNA"/>
</dbReference>
<protein>
    <recommendedName>
        <fullName evidence="1">DUF8120 domain-containing protein</fullName>
    </recommendedName>
</protein>
<dbReference type="InterPro" id="IPR058433">
    <property type="entry name" value="DUF8120"/>
</dbReference>
<dbReference type="AlphaFoldDB" id="A0ABD5VNP0"/>
<keyword evidence="3" id="KW-1185">Reference proteome</keyword>
<accession>A0ABD5VNP0</accession>
<dbReference type="RefSeq" id="WP_336351414.1">
    <property type="nucleotide sequence ID" value="NZ_JAZAQL010000003.1"/>
</dbReference>
<sequence>MTDATADRTVALSARRYRWLDRITKLAGVALVALGLETGGSTLAGIAYATLGVALGLATVLVNEQ</sequence>
<evidence type="ECO:0000313" key="2">
    <source>
        <dbReference type="EMBL" id="MFC6954466.1"/>
    </source>
</evidence>
<reference evidence="2 3" key="1">
    <citation type="journal article" date="2019" name="Int. J. Syst. Evol. Microbiol.">
        <title>The Global Catalogue of Microorganisms (GCM) 10K type strain sequencing project: providing services to taxonomists for standard genome sequencing and annotation.</title>
        <authorList>
            <consortium name="The Broad Institute Genomics Platform"/>
            <consortium name="The Broad Institute Genome Sequencing Center for Infectious Disease"/>
            <person name="Wu L."/>
            <person name="Ma J."/>
        </authorList>
    </citation>
    <scope>NUCLEOTIDE SEQUENCE [LARGE SCALE GENOMIC DNA]</scope>
    <source>
        <strain evidence="2 3">GX26</strain>
    </source>
</reference>
<gene>
    <name evidence="2" type="ORF">ACFQGB_16500</name>
</gene>
<organism evidence="2 3">
    <name type="scientific">Halorubellus litoreus</name>
    <dbReference type="NCBI Taxonomy" id="755308"/>
    <lineage>
        <taxon>Archaea</taxon>
        <taxon>Methanobacteriati</taxon>
        <taxon>Methanobacteriota</taxon>
        <taxon>Stenosarchaea group</taxon>
        <taxon>Halobacteria</taxon>
        <taxon>Halobacteriales</taxon>
        <taxon>Halorubellaceae</taxon>
        <taxon>Halorubellus</taxon>
    </lineage>
</organism>
<dbReference type="Pfam" id="PF26439">
    <property type="entry name" value="DUF8120"/>
    <property type="match status" value="1"/>
</dbReference>
<evidence type="ECO:0000313" key="3">
    <source>
        <dbReference type="Proteomes" id="UP001596395"/>
    </source>
</evidence>
<proteinExistence type="predicted"/>
<name>A0ABD5VNP0_9EURY</name>
<evidence type="ECO:0000259" key="1">
    <source>
        <dbReference type="Pfam" id="PF26439"/>
    </source>
</evidence>
<comment type="caution">
    <text evidence="2">The sequence shown here is derived from an EMBL/GenBank/DDBJ whole genome shotgun (WGS) entry which is preliminary data.</text>
</comment>
<dbReference type="Proteomes" id="UP001596395">
    <property type="component" value="Unassembled WGS sequence"/>
</dbReference>
<feature type="domain" description="DUF8120" evidence="1">
    <location>
        <begin position="5"/>
        <end position="64"/>
    </location>
</feature>